<protein>
    <submittedName>
        <fullName evidence="4">Nitroreductase family protein</fullName>
    </submittedName>
</protein>
<sequence>MAETWEALTSRRNVRSYSDRAIAPEHLERILEGARRTPSASNRQHWDLVVVTERQQLADLATVWRGAGHIAASAATVALVAPEPPDERSRLIDQYDLGQLSYAIALVAADLGIGSGHASVGDQDRARRVLGVPEGFVVSWLIALGYPADRPLRPVLAPDRRPLAEIVHHGRW</sequence>
<dbReference type="RefSeq" id="WP_214154475.1">
    <property type="nucleotide sequence ID" value="NZ_JAHBAY010000002.1"/>
</dbReference>
<evidence type="ECO:0000259" key="3">
    <source>
        <dbReference type="Pfam" id="PF00881"/>
    </source>
</evidence>
<dbReference type="PANTHER" id="PTHR43673">
    <property type="entry name" value="NAD(P)H NITROREDUCTASE YDGI-RELATED"/>
    <property type="match status" value="1"/>
</dbReference>
<evidence type="ECO:0000313" key="5">
    <source>
        <dbReference type="Proteomes" id="UP001197247"/>
    </source>
</evidence>
<dbReference type="InterPro" id="IPR029479">
    <property type="entry name" value="Nitroreductase"/>
</dbReference>
<comment type="caution">
    <text evidence="4">The sequence shown here is derived from an EMBL/GenBank/DDBJ whole genome shotgun (WGS) entry which is preliminary data.</text>
</comment>
<evidence type="ECO:0000313" key="4">
    <source>
        <dbReference type="EMBL" id="MBT0768170.1"/>
    </source>
</evidence>
<dbReference type="Pfam" id="PF00881">
    <property type="entry name" value="Nitroreductase"/>
    <property type="match status" value="1"/>
</dbReference>
<organism evidence="4 5">
    <name type="scientific">Kineosporia corallincola</name>
    <dbReference type="NCBI Taxonomy" id="2835133"/>
    <lineage>
        <taxon>Bacteria</taxon>
        <taxon>Bacillati</taxon>
        <taxon>Actinomycetota</taxon>
        <taxon>Actinomycetes</taxon>
        <taxon>Kineosporiales</taxon>
        <taxon>Kineosporiaceae</taxon>
        <taxon>Kineosporia</taxon>
    </lineage>
</organism>
<gene>
    <name evidence="4" type="ORF">KIH74_04505</name>
</gene>
<comment type="similarity">
    <text evidence="1">Belongs to the nitroreductase family.</text>
</comment>
<feature type="domain" description="Nitroreductase" evidence="3">
    <location>
        <begin position="9"/>
        <end position="61"/>
    </location>
</feature>
<proteinExistence type="inferred from homology"/>
<keyword evidence="5" id="KW-1185">Reference proteome</keyword>
<name>A0ABS5TAR9_9ACTN</name>
<dbReference type="EMBL" id="JAHBAY010000002">
    <property type="protein sequence ID" value="MBT0768170.1"/>
    <property type="molecule type" value="Genomic_DNA"/>
</dbReference>
<dbReference type="PANTHER" id="PTHR43673:SF10">
    <property type="entry name" value="NADH DEHYDROGENASE_NAD(P)H NITROREDUCTASE XCC3605-RELATED"/>
    <property type="match status" value="1"/>
</dbReference>
<dbReference type="Proteomes" id="UP001197247">
    <property type="component" value="Unassembled WGS sequence"/>
</dbReference>
<dbReference type="SUPFAM" id="SSF55469">
    <property type="entry name" value="FMN-dependent nitroreductase-like"/>
    <property type="match status" value="1"/>
</dbReference>
<keyword evidence="2" id="KW-0560">Oxidoreductase</keyword>
<evidence type="ECO:0000256" key="1">
    <source>
        <dbReference type="ARBA" id="ARBA00007118"/>
    </source>
</evidence>
<dbReference type="Gene3D" id="3.40.109.10">
    <property type="entry name" value="NADH Oxidase"/>
    <property type="match status" value="1"/>
</dbReference>
<accession>A0ABS5TAR9</accession>
<evidence type="ECO:0000256" key="2">
    <source>
        <dbReference type="ARBA" id="ARBA00023002"/>
    </source>
</evidence>
<dbReference type="InterPro" id="IPR000415">
    <property type="entry name" value="Nitroreductase-like"/>
</dbReference>
<reference evidence="4 5" key="1">
    <citation type="submission" date="2021-05" db="EMBL/GenBank/DDBJ databases">
        <title>Kineosporia and Streptomyces sp. nov. two new marine actinobacteria isolated from Coral.</title>
        <authorList>
            <person name="Buangrab K."/>
            <person name="Sutthacheep M."/>
            <person name="Yeemin T."/>
            <person name="Harunari E."/>
            <person name="Igarashi Y."/>
            <person name="Kanchanasin P."/>
            <person name="Tanasupawat S."/>
            <person name="Phongsopitanun W."/>
        </authorList>
    </citation>
    <scope>NUCLEOTIDE SEQUENCE [LARGE SCALE GENOMIC DNA]</scope>
    <source>
        <strain evidence="4 5">J2-2</strain>
    </source>
</reference>